<sequence>MDCKYPRLVVFSKAGTWSMRSSLGLYLSTQFNQEDSYSSSKSSFYGEIAL</sequence>
<name>A0A0E9P641_ANGAN</name>
<accession>A0A0E9P641</accession>
<dbReference type="EMBL" id="GBXM01108840">
    <property type="protein sequence ID" value="JAG99736.1"/>
    <property type="molecule type" value="Transcribed_RNA"/>
</dbReference>
<protein>
    <submittedName>
        <fullName evidence="1">Uncharacterized protein</fullName>
    </submittedName>
</protein>
<organism evidence="1">
    <name type="scientific">Anguilla anguilla</name>
    <name type="common">European freshwater eel</name>
    <name type="synonym">Muraena anguilla</name>
    <dbReference type="NCBI Taxonomy" id="7936"/>
    <lineage>
        <taxon>Eukaryota</taxon>
        <taxon>Metazoa</taxon>
        <taxon>Chordata</taxon>
        <taxon>Craniata</taxon>
        <taxon>Vertebrata</taxon>
        <taxon>Euteleostomi</taxon>
        <taxon>Actinopterygii</taxon>
        <taxon>Neopterygii</taxon>
        <taxon>Teleostei</taxon>
        <taxon>Anguilliformes</taxon>
        <taxon>Anguillidae</taxon>
        <taxon>Anguilla</taxon>
    </lineage>
</organism>
<reference evidence="1" key="1">
    <citation type="submission" date="2014-11" db="EMBL/GenBank/DDBJ databases">
        <authorList>
            <person name="Amaro Gonzalez C."/>
        </authorList>
    </citation>
    <scope>NUCLEOTIDE SEQUENCE</scope>
</reference>
<reference evidence="1" key="2">
    <citation type="journal article" date="2015" name="Fish Shellfish Immunol.">
        <title>Early steps in the European eel (Anguilla anguilla)-Vibrio vulnificus interaction in the gills: Role of the RtxA13 toxin.</title>
        <authorList>
            <person name="Callol A."/>
            <person name="Pajuelo D."/>
            <person name="Ebbesson L."/>
            <person name="Teles M."/>
            <person name="MacKenzie S."/>
            <person name="Amaro C."/>
        </authorList>
    </citation>
    <scope>NUCLEOTIDE SEQUENCE</scope>
</reference>
<dbReference type="AlphaFoldDB" id="A0A0E9P641"/>
<proteinExistence type="predicted"/>
<evidence type="ECO:0000313" key="1">
    <source>
        <dbReference type="EMBL" id="JAG99736.1"/>
    </source>
</evidence>